<keyword evidence="2" id="KW-1185">Reference proteome</keyword>
<keyword evidence="1" id="KW-0326">Glycosidase</keyword>
<dbReference type="EC" id="3.2.1.37" evidence="1"/>
<dbReference type="Pfam" id="PF03512">
    <property type="entry name" value="Glyco_hydro_52"/>
    <property type="match status" value="1"/>
</dbReference>
<dbReference type="GO" id="GO:0009044">
    <property type="term" value="F:xylan 1,4-beta-xylosidase activity"/>
    <property type="evidence" value="ECO:0007669"/>
    <property type="project" value="UniProtKB-EC"/>
</dbReference>
<reference evidence="1 2" key="1">
    <citation type="journal article" date="2011" name="J. Bacteriol.">
        <title>Genome sequence of the verrucomicrobium Opitutus terrae PB90-1, an abundant inhabitant of rice paddy soil ecosystems.</title>
        <authorList>
            <person name="van Passel M.W."/>
            <person name="Kant R."/>
            <person name="Palva A."/>
            <person name="Copeland A."/>
            <person name="Lucas S."/>
            <person name="Lapidus A."/>
            <person name="Glavina del Rio T."/>
            <person name="Pitluck S."/>
            <person name="Goltsman E."/>
            <person name="Clum A."/>
            <person name="Sun H."/>
            <person name="Schmutz J."/>
            <person name="Larimer F.W."/>
            <person name="Land M.L."/>
            <person name="Hauser L."/>
            <person name="Kyrpides N."/>
            <person name="Mikhailova N."/>
            <person name="Richardson P.P."/>
            <person name="Janssen P.H."/>
            <person name="de Vos W.M."/>
            <person name="Smidt H."/>
        </authorList>
    </citation>
    <scope>NUCLEOTIDE SEQUENCE [LARGE SCALE GENOMIC DNA]</scope>
    <source>
        <strain evidence="2">DSM 11246 / JCM 15787 / PB90-1</strain>
    </source>
</reference>
<dbReference type="GO" id="GO:0005975">
    <property type="term" value="P:carbohydrate metabolic process"/>
    <property type="evidence" value="ECO:0007669"/>
    <property type="project" value="InterPro"/>
</dbReference>
<dbReference type="InterPro" id="IPR000852">
    <property type="entry name" value="Glyco_hydro_52"/>
</dbReference>
<proteinExistence type="predicted"/>
<dbReference type="eggNOG" id="COG3170">
    <property type="taxonomic scope" value="Bacteria"/>
</dbReference>
<keyword evidence="1" id="KW-0378">Hydrolase</keyword>
<sequence>MAQESYHTQHAPFGAFASFTVGLVDSQGGFGQSLGVPARQNVYVGFRSAQHARWQMLPFLNPPVAAETAFTAEDTVPRPPGGFDALRPAAYQRTLNWASDTWRADESRFGFSLLTPFDHVADPAKMKKSAARFQLAPAIFGWIEYDNRAGTEPVELMFGIGDPSRPLRPLSEADPKLVGFAGGTGWGYATAPTRGIELRQGFDVFAPKFRDYHGLLVIAAETALVFSVPAGRRKRFPLVLGFYAAGTQTTGLPASYAYTRVFDDLEDVLKHGLEHFDRYAAIAATRDRELDRSRLNPDQRFLLAQSTHSYYGSTQLLWDKRGPLWMVNEGEYRMINTFDLTVDHVFFELAWHPWAVRDVLDLFVRRYSYRDRHGLAFTHDMGVMNHFTMPGRSSYECDHLTGCFSHMTMEQLLNWVLTAVTYASHTEDRRWLKTNLKTLLACAESLHVRDDADPKKRDGILKRDSDRCGADGSEITTYDSLDVSLGQARNNLYLAVKTLGAWVLLERAFGALGQAKAAGDARATADRLAQSITQKFEHDTGFFPAVFEKGNRSRILPAVEGFIYPLYLGYTDATNRTGRFAPLFRQLGQHMAQALQPGICLDAKSGGWKMSSTSTNTWFSKIAIAQHVVRQLFPEVMNDAARAGDRVHADWQRTPGCGRDAMCDQIRSDSGVACGSRYYPRGVSCYLWLSE</sequence>
<dbReference type="AlphaFoldDB" id="B1ZP95"/>
<gene>
    <name evidence="1" type="ordered locus">Oter_4312</name>
</gene>
<dbReference type="RefSeq" id="WP_012377110.1">
    <property type="nucleotide sequence ID" value="NC_010571.1"/>
</dbReference>
<evidence type="ECO:0000313" key="2">
    <source>
        <dbReference type="Proteomes" id="UP000007013"/>
    </source>
</evidence>
<dbReference type="SUPFAM" id="SSF48208">
    <property type="entry name" value="Six-hairpin glycosidases"/>
    <property type="match status" value="1"/>
</dbReference>
<dbReference type="OrthoDB" id="6376039at2"/>
<dbReference type="EMBL" id="CP001032">
    <property type="protein sequence ID" value="ACB77584.1"/>
    <property type="molecule type" value="Genomic_DNA"/>
</dbReference>
<dbReference type="KEGG" id="ote:Oter_4312"/>
<dbReference type="Gene3D" id="1.50.10.10">
    <property type="match status" value="1"/>
</dbReference>
<dbReference type="STRING" id="452637.Oter_4312"/>
<dbReference type="InterPro" id="IPR008928">
    <property type="entry name" value="6-hairpin_glycosidase_sf"/>
</dbReference>
<organism evidence="1 2">
    <name type="scientific">Opitutus terrae (strain DSM 11246 / JCM 15787 / PB90-1)</name>
    <dbReference type="NCBI Taxonomy" id="452637"/>
    <lineage>
        <taxon>Bacteria</taxon>
        <taxon>Pseudomonadati</taxon>
        <taxon>Verrucomicrobiota</taxon>
        <taxon>Opitutia</taxon>
        <taxon>Opitutales</taxon>
        <taxon>Opitutaceae</taxon>
        <taxon>Opitutus</taxon>
    </lineage>
</organism>
<dbReference type="PRINTS" id="PR00845">
    <property type="entry name" value="GLHYDRLASE52"/>
</dbReference>
<dbReference type="CAZy" id="GH52">
    <property type="family name" value="Glycoside Hydrolase Family 52"/>
</dbReference>
<accession>B1ZP95</accession>
<dbReference type="InterPro" id="IPR012341">
    <property type="entry name" value="6hp_glycosidase-like_sf"/>
</dbReference>
<dbReference type="Proteomes" id="UP000007013">
    <property type="component" value="Chromosome"/>
</dbReference>
<dbReference type="HOGENOM" id="CLU_390212_0_0_0"/>
<name>B1ZP95_OPITP</name>
<evidence type="ECO:0000313" key="1">
    <source>
        <dbReference type="EMBL" id="ACB77584.1"/>
    </source>
</evidence>
<protein>
    <submittedName>
        <fullName evidence="1">Xylan 1,4-beta-xylosidase</fullName>
        <ecNumber evidence="1">3.2.1.37</ecNumber>
    </submittedName>
</protein>